<dbReference type="Proteomes" id="UP000295757">
    <property type="component" value="Unassembled WGS sequence"/>
</dbReference>
<dbReference type="EMBL" id="SOCN01000002">
    <property type="protein sequence ID" value="TDV23527.1"/>
    <property type="molecule type" value="Genomic_DNA"/>
</dbReference>
<evidence type="ECO:0008006" key="3">
    <source>
        <dbReference type="Google" id="ProtNLM"/>
    </source>
</evidence>
<reference evidence="1 2" key="1">
    <citation type="submission" date="2019-03" db="EMBL/GenBank/DDBJ databases">
        <title>Genomic Encyclopedia of Archaeal and Bacterial Type Strains, Phase II (KMG-II): from individual species to whole genera.</title>
        <authorList>
            <person name="Goeker M."/>
        </authorList>
    </citation>
    <scope>NUCLEOTIDE SEQUENCE [LARGE SCALE GENOMIC DNA]</scope>
    <source>
        <strain evidence="1 2">ATCC 35214</strain>
    </source>
</reference>
<dbReference type="RefSeq" id="WP_208317610.1">
    <property type="nucleotide sequence ID" value="NZ_SOCN01000002.1"/>
</dbReference>
<gene>
    <name evidence="1" type="ORF">BCF59_0516</name>
</gene>
<protein>
    <recommendedName>
        <fullName evidence="3">Endonuclease</fullName>
    </recommendedName>
</protein>
<accession>A0A4R7UC72</accession>
<dbReference type="AlphaFoldDB" id="A0A4R7UC72"/>
<organism evidence="1 2">
    <name type="scientific">Mycoplasmopsis mustelae</name>
    <dbReference type="NCBI Taxonomy" id="171289"/>
    <lineage>
        <taxon>Bacteria</taxon>
        <taxon>Bacillati</taxon>
        <taxon>Mycoplasmatota</taxon>
        <taxon>Mycoplasmoidales</taxon>
        <taxon>Metamycoplasmataceae</taxon>
        <taxon>Mycoplasmopsis</taxon>
    </lineage>
</organism>
<keyword evidence="2" id="KW-1185">Reference proteome</keyword>
<comment type="caution">
    <text evidence="1">The sequence shown here is derived from an EMBL/GenBank/DDBJ whole genome shotgun (WGS) entry which is preliminary data.</text>
</comment>
<proteinExistence type="predicted"/>
<evidence type="ECO:0000313" key="1">
    <source>
        <dbReference type="EMBL" id="TDV23527.1"/>
    </source>
</evidence>
<sequence>MLEKQLQNKVKRILNKHRISYIKIAGGEFQRSGIADLLIFNHFHSYALELKSDFHKSKPKALQVLQASHYASNLIYLFADLHNIDFILNKIITNQWQILKHYSNKQIEYWKQYWKNKEIKQRKRDEATLSISKGSNQGSK</sequence>
<name>A0A4R7UC72_9BACT</name>
<evidence type="ECO:0000313" key="2">
    <source>
        <dbReference type="Proteomes" id="UP000295757"/>
    </source>
</evidence>